<dbReference type="GeneID" id="41901531"/>
<evidence type="ECO:0000313" key="1">
    <source>
        <dbReference type="EMBL" id="AJL34006.1"/>
    </source>
</evidence>
<organism evidence="1 2">
    <name type="scientific">African swine fever virus</name>
    <name type="common">ASFV</name>
    <dbReference type="NCBI Taxonomy" id="10497"/>
    <lineage>
        <taxon>Viruses</taxon>
        <taxon>Varidnaviria</taxon>
        <taxon>Bamfordvirae</taxon>
        <taxon>Nucleocytoviricota</taxon>
        <taxon>Pokkesviricetes</taxon>
        <taxon>Asfuvirales</taxon>
        <taxon>Asfarviridae</taxon>
        <taxon>Asfivirus</taxon>
        <taxon>Asfivirus haemorrhagiae</taxon>
    </lineage>
</organism>
<name>A0A0C5B200_ASF</name>
<organismHost>
    <name type="scientific">Phacochoerus aethiopicus</name>
    <name type="common">Warthog</name>
    <dbReference type="NCBI Taxonomy" id="85517"/>
</organismHost>
<organismHost>
    <name type="scientific">Potamochoerus larvatus</name>
    <name type="common">Bushpig</name>
    <dbReference type="NCBI Taxonomy" id="273792"/>
</organismHost>
<evidence type="ECO:0000313" key="2">
    <source>
        <dbReference type="Proteomes" id="UP000105860"/>
    </source>
</evidence>
<organismHost>
    <name type="scientific">Ornithodoros</name>
    <name type="common">relapsing fever ticks</name>
    <dbReference type="NCBI Taxonomy" id="6937"/>
</organismHost>
<dbReference type="EMBL" id="KM111294">
    <property type="protein sequence ID" value="AJL34006.1"/>
    <property type="molecule type" value="Genomic_DNA"/>
</dbReference>
<dbReference type="RefSeq" id="YP_009702726.1">
    <property type="nucleotide sequence ID" value="NC_044945.1"/>
</dbReference>
<reference evidence="1 2" key="1">
    <citation type="journal article" date="2015" name="Virus Genes">
        <title>Comparative analysis of the complete genome sequences of Kenyan African swine fever virus isolates within p72 genotypes IX and X.</title>
        <authorList>
            <person name="Bishop R.P."/>
            <person name="Fleischauer C."/>
            <person name="de Villiers E.P."/>
            <person name="Okoth E.A."/>
            <person name="Arias M."/>
            <person name="Gallardo C."/>
            <person name="Upton C."/>
        </authorList>
    </citation>
    <scope>NUCLEOTIDE SEQUENCE [LARGE SCALE GENOMIC DNA]</scope>
    <source>
        <strain evidence="1">Ken05/Tk1</strain>
    </source>
</reference>
<organismHost>
    <name type="scientific">Sus scrofa</name>
    <name type="common">Pig</name>
    <dbReference type="NCBI Taxonomy" id="9823"/>
</organismHost>
<dbReference type="Proteomes" id="UP000105860">
    <property type="component" value="Segment"/>
</dbReference>
<accession>A0A0C5B200</accession>
<dbReference type="GO" id="GO:0042330">
    <property type="term" value="P:taxis"/>
    <property type="evidence" value="ECO:0007669"/>
    <property type="project" value="InterPro"/>
</dbReference>
<dbReference type="InterPro" id="IPR002595">
    <property type="entry name" value="ASFV_MGF360"/>
</dbReference>
<gene>
    <name evidence="1" type="primary">MGF 360-19R</name>
</gene>
<organismHost>
    <name type="scientific">Ornithodoros moubata</name>
    <name type="common">Soft tick</name>
    <name type="synonym">Argasid tick</name>
    <dbReference type="NCBI Taxonomy" id="6938"/>
</organismHost>
<protein>
    <submittedName>
        <fullName evidence="1">MGF 360-19R</fullName>
    </submittedName>
</protein>
<dbReference type="KEGG" id="vg:41901531"/>
<organismHost>
    <name type="scientific">Phacochoerus africanus</name>
    <name type="common">Warthog</name>
    <dbReference type="NCBI Taxonomy" id="41426"/>
</organismHost>
<sequence length="356" mass="41797">MLPSSLQALTKKVLATQPVSEDDYYILKCCGLWWHEAPLMLCYDKNHQMLVKTPILKEGLLLNTALMKAVQENNYELIMLFTEWGANINYGLLSVNQEHTRNLCRKLGAKEGLEASEILRFFFKTKRHKTSSNIILCHELFSNNLLLQNVDMEELKMIIYWDLKDITDNIILDDNTSLSEMLTKYWYGIAVRYKLKEAIQYFYQEYEQLTEWRLNCALSFNNVFDLHEIYITGKVHIDIDEMMQLACIRDNNFLTIYYCFALGADMNQAMFTSILNYNVFNMFFCMDLGANAIEESKALAEQKNYHLIVNMLSFKNYSPDPFLIPKIIDPKKINTMLKSYYSKNMSTFDYMCIGYF</sequence>
<proteinExistence type="predicted"/>
<dbReference type="Pfam" id="PF01671">
    <property type="entry name" value="ASFV_360"/>
    <property type="match status" value="1"/>
</dbReference>